<comment type="caution">
    <text evidence="2">The sequence shown here is derived from an EMBL/GenBank/DDBJ whole genome shotgun (WGS) entry which is preliminary data.</text>
</comment>
<dbReference type="SUPFAM" id="SSF51735">
    <property type="entry name" value="NAD(P)-binding Rossmann-fold domains"/>
    <property type="match status" value="1"/>
</dbReference>
<dbReference type="InterPro" id="IPR036291">
    <property type="entry name" value="NAD(P)-bd_dom_sf"/>
</dbReference>
<feature type="domain" description="NAD-dependent epimerase/dehydratase" evidence="1">
    <location>
        <begin position="9"/>
        <end position="240"/>
    </location>
</feature>
<dbReference type="EMBL" id="JAOQAZ010000011">
    <property type="protein sequence ID" value="KAJ4262932.1"/>
    <property type="molecule type" value="Genomic_DNA"/>
</dbReference>
<gene>
    <name evidence="2" type="ORF">NW762_006545</name>
</gene>
<evidence type="ECO:0000313" key="3">
    <source>
        <dbReference type="Proteomes" id="UP001152049"/>
    </source>
</evidence>
<proteinExistence type="predicted"/>
<dbReference type="PANTHER" id="PTHR48079:SF6">
    <property type="entry name" value="NAD(P)-BINDING DOMAIN-CONTAINING PROTEIN-RELATED"/>
    <property type="match status" value="1"/>
</dbReference>
<dbReference type="InterPro" id="IPR001509">
    <property type="entry name" value="Epimerase_deHydtase"/>
</dbReference>
<dbReference type="PANTHER" id="PTHR48079">
    <property type="entry name" value="PROTEIN YEEZ"/>
    <property type="match status" value="1"/>
</dbReference>
<evidence type="ECO:0000313" key="2">
    <source>
        <dbReference type="EMBL" id="KAJ4262932.1"/>
    </source>
</evidence>
<name>A0A9W8RZ35_9HYPO</name>
<organism evidence="2 3">
    <name type="scientific">Fusarium torreyae</name>
    <dbReference type="NCBI Taxonomy" id="1237075"/>
    <lineage>
        <taxon>Eukaryota</taxon>
        <taxon>Fungi</taxon>
        <taxon>Dikarya</taxon>
        <taxon>Ascomycota</taxon>
        <taxon>Pezizomycotina</taxon>
        <taxon>Sordariomycetes</taxon>
        <taxon>Hypocreomycetidae</taxon>
        <taxon>Hypocreales</taxon>
        <taxon>Nectriaceae</taxon>
        <taxon>Fusarium</taxon>
    </lineage>
</organism>
<dbReference type="OrthoDB" id="10262413at2759"/>
<dbReference type="AlphaFoldDB" id="A0A9W8RZ35"/>
<dbReference type="GO" id="GO:0005737">
    <property type="term" value="C:cytoplasm"/>
    <property type="evidence" value="ECO:0007669"/>
    <property type="project" value="TreeGrafter"/>
</dbReference>
<evidence type="ECO:0000259" key="1">
    <source>
        <dbReference type="Pfam" id="PF01370"/>
    </source>
</evidence>
<dbReference type="Gene3D" id="3.40.50.720">
    <property type="entry name" value="NAD(P)-binding Rossmann-like Domain"/>
    <property type="match status" value="2"/>
</dbReference>
<protein>
    <recommendedName>
        <fullName evidence="1">NAD-dependent epimerase/dehydratase domain-containing protein</fullName>
    </recommendedName>
</protein>
<reference evidence="2" key="1">
    <citation type="submission" date="2022-09" db="EMBL/GenBank/DDBJ databases">
        <title>Fusarium specimens isolated from Avocado Roots.</title>
        <authorList>
            <person name="Stajich J."/>
            <person name="Roper C."/>
            <person name="Heimlech-Rivalta G."/>
        </authorList>
    </citation>
    <scope>NUCLEOTIDE SEQUENCE</scope>
    <source>
        <strain evidence="2">CF00136</strain>
    </source>
</reference>
<accession>A0A9W8RZ35</accession>
<dbReference type="Proteomes" id="UP001152049">
    <property type="component" value="Unassembled WGS sequence"/>
</dbReference>
<sequence>MSHSRSLLFIGATGYIGGTILSSLTDSSQAATGDLSITAVVRKESQAKLLKEKGIQAVVLSGGLDDTKGLTELARQHDIVLNGATGFHGSSARAFIEGLAQRREASDTEVFYIHLSGTSNLSVGGVSGRGGELRTFSDNEDGIYEYEVEREASDPYRQRTSDVTVVETGEKLGVRTYIIMPPLVWGTGTGLFHRVSHQIPELIQNAAQSKQLEYISPGTSTLGHVHVTDLAALFKTVLINAIKNPSLPAGRKGFFFANTGSHAWLEVAQRLAKAGNELGHLKSPVPVGVSLTEIAAKLYDGDEVQAERVHASSSSSVAVKSYELGWTPVKTEEDWQAYGVEAFRTTLG</sequence>
<dbReference type="InterPro" id="IPR051783">
    <property type="entry name" value="NAD(P)-dependent_oxidoreduct"/>
</dbReference>
<dbReference type="Pfam" id="PF01370">
    <property type="entry name" value="Epimerase"/>
    <property type="match status" value="1"/>
</dbReference>
<dbReference type="GO" id="GO:0004029">
    <property type="term" value="F:aldehyde dehydrogenase (NAD+) activity"/>
    <property type="evidence" value="ECO:0007669"/>
    <property type="project" value="TreeGrafter"/>
</dbReference>
<keyword evidence="3" id="KW-1185">Reference proteome</keyword>